<feature type="transmembrane region" description="Helical" evidence="6">
    <location>
        <begin position="228"/>
        <end position="245"/>
    </location>
</feature>
<evidence type="ECO:0000256" key="3">
    <source>
        <dbReference type="ARBA" id="ARBA00022692"/>
    </source>
</evidence>
<evidence type="ECO:0000313" key="7">
    <source>
        <dbReference type="EMBL" id="BAB53993.1"/>
    </source>
</evidence>
<reference evidence="7 8" key="1">
    <citation type="journal article" date="2000" name="DNA Res.">
        <title>Complete genome structure of the nitrogen-fixing symbiotic bacterium Mesorhizobium loti.</title>
        <authorList>
            <person name="Kaneko T."/>
            <person name="Nakamura Y."/>
            <person name="Sato S."/>
            <person name="Asamizu E."/>
            <person name="Kato T."/>
            <person name="Sasamoto S."/>
            <person name="Watanabe A."/>
            <person name="Idesawa K."/>
            <person name="Ishikawa A."/>
            <person name="Kawashima K."/>
            <person name="Kimura T."/>
            <person name="Kishida Y."/>
            <person name="Kiyokawa C."/>
            <person name="Kohara M."/>
            <person name="Matsumoto M."/>
            <person name="Matsuno A."/>
            <person name="Mochizuki Y."/>
            <person name="Nakayama S."/>
            <person name="Nakazaki N."/>
            <person name="Shimpo S."/>
            <person name="Sugimoto M."/>
            <person name="Takeuchi C."/>
            <person name="Yamada M."/>
            <person name="Tabata S."/>
        </authorList>
    </citation>
    <scope>NUCLEOTIDE SEQUENCE [LARGE SCALE GENOMIC DNA]</scope>
    <source>
        <strain evidence="8">LMG 29417 / CECT 9101 / MAFF 303099</strain>
    </source>
</reference>
<dbReference type="EMBL" id="BA000012">
    <property type="protein sequence ID" value="BAB53993.1"/>
    <property type="molecule type" value="Genomic_DNA"/>
</dbReference>
<evidence type="ECO:0000256" key="1">
    <source>
        <dbReference type="ARBA" id="ARBA00004651"/>
    </source>
</evidence>
<evidence type="ECO:0000256" key="4">
    <source>
        <dbReference type="ARBA" id="ARBA00022989"/>
    </source>
</evidence>
<dbReference type="InterPro" id="IPR022791">
    <property type="entry name" value="L-PG_synthase/AglD"/>
</dbReference>
<dbReference type="eggNOG" id="COG0392">
    <property type="taxonomic scope" value="Bacteria"/>
</dbReference>
<dbReference type="GO" id="GO:0005886">
    <property type="term" value="C:plasma membrane"/>
    <property type="evidence" value="ECO:0007669"/>
    <property type="project" value="UniProtKB-SubCell"/>
</dbReference>
<keyword evidence="3 6" id="KW-0812">Transmembrane</keyword>
<dbReference type="RefSeq" id="WP_010914941.1">
    <property type="nucleotide sequence ID" value="NC_002678.2"/>
</dbReference>
<name>Q985R9_RHILO</name>
<dbReference type="AlphaFoldDB" id="Q985R9"/>
<feature type="transmembrane region" description="Helical" evidence="6">
    <location>
        <begin position="12"/>
        <end position="32"/>
    </location>
</feature>
<sequence length="308" mass="32748">MLVPNSRIIRAGGAVIAVAAMYFVIRSVYGYADQLAEILQRPQFIVVVVASALLYALALQLVGLGWFTLLVSVGEKAISPACALRVFARTQVYKYLPTNVIHLVGRFVLAARYGAAKDALSYAQVMEIILMVLASASVALLFSFSFLLKIGEDYGVGRYLASAAYIGAAIAALMLAPVVAGRYFKQSRKHLAFSMAAVSVACYGIFFLANGSIVVLLVHFLYGPTIEWKIVIGVSAAGWLLGFVVPGAPGGLGVREAVFIAGLSSIGIPAAAATAVAITHRVVTLLGDVLLWAVEFGYRRWIAEPDDA</sequence>
<comment type="subcellular location">
    <subcellularLocation>
        <location evidence="1">Cell membrane</location>
        <topology evidence="1">Multi-pass membrane protein</topology>
    </subcellularLocation>
</comment>
<evidence type="ECO:0000256" key="2">
    <source>
        <dbReference type="ARBA" id="ARBA00022475"/>
    </source>
</evidence>
<evidence type="ECO:0000313" key="8">
    <source>
        <dbReference type="Proteomes" id="UP000000552"/>
    </source>
</evidence>
<gene>
    <name evidence="7" type="ordered locus">mlr7557</name>
</gene>
<evidence type="ECO:0000256" key="6">
    <source>
        <dbReference type="SAM" id="Phobius"/>
    </source>
</evidence>
<accession>Q985R9</accession>
<keyword evidence="2" id="KW-1003">Cell membrane</keyword>
<proteinExistence type="predicted"/>
<dbReference type="KEGG" id="mlo:mlr7557"/>
<feature type="transmembrane region" description="Helical" evidence="6">
    <location>
        <begin position="44"/>
        <end position="71"/>
    </location>
</feature>
<feature type="transmembrane region" description="Helical" evidence="6">
    <location>
        <begin position="257"/>
        <end position="278"/>
    </location>
</feature>
<evidence type="ECO:0000256" key="5">
    <source>
        <dbReference type="ARBA" id="ARBA00023136"/>
    </source>
</evidence>
<dbReference type="Proteomes" id="UP000000552">
    <property type="component" value="Chromosome"/>
</dbReference>
<feature type="transmembrane region" description="Helical" evidence="6">
    <location>
        <begin position="191"/>
        <end position="222"/>
    </location>
</feature>
<organism evidence="7 8">
    <name type="scientific">Mesorhizobium japonicum (strain LMG 29417 / CECT 9101 / MAFF 303099)</name>
    <name type="common">Mesorhizobium loti (strain MAFF 303099)</name>
    <dbReference type="NCBI Taxonomy" id="266835"/>
    <lineage>
        <taxon>Bacteria</taxon>
        <taxon>Pseudomonadati</taxon>
        <taxon>Pseudomonadota</taxon>
        <taxon>Alphaproteobacteria</taxon>
        <taxon>Hyphomicrobiales</taxon>
        <taxon>Phyllobacteriaceae</taxon>
        <taxon>Mesorhizobium</taxon>
    </lineage>
</organism>
<keyword evidence="4 6" id="KW-1133">Transmembrane helix</keyword>
<protein>
    <submittedName>
        <fullName evidence="7">Mlr7557 protein</fullName>
    </submittedName>
</protein>
<feature type="transmembrane region" description="Helical" evidence="6">
    <location>
        <begin position="159"/>
        <end position="179"/>
    </location>
</feature>
<dbReference type="HOGENOM" id="CLU_051659_1_0_5"/>
<keyword evidence="5 6" id="KW-0472">Membrane</keyword>
<feature type="transmembrane region" description="Helical" evidence="6">
    <location>
        <begin position="128"/>
        <end position="147"/>
    </location>
</feature>
<dbReference type="Pfam" id="PF03706">
    <property type="entry name" value="LPG_synthase_TM"/>
    <property type="match status" value="1"/>
</dbReference>